<dbReference type="InterPro" id="IPR002145">
    <property type="entry name" value="CopG"/>
</dbReference>
<dbReference type="AlphaFoldDB" id="A0A564ZIG8"/>
<gene>
    <name evidence="2" type="ORF">MELA_01505</name>
</gene>
<dbReference type="Proteomes" id="UP000334340">
    <property type="component" value="Unassembled WGS sequence"/>
</dbReference>
<proteinExistence type="predicted"/>
<protein>
    <submittedName>
        <fullName evidence="2">CopG family transcriptional regulator</fullName>
    </submittedName>
</protein>
<keyword evidence="3" id="KW-1185">Reference proteome</keyword>
<dbReference type="InterPro" id="IPR013321">
    <property type="entry name" value="Arc_rbn_hlx_hlx"/>
</dbReference>
<name>A0A564ZIG8_9BACT</name>
<sequence length="78" mass="9349">MRTSKILSLSLPPALLREAERLAKKEGRTKSELFREAFRRYLHERRWAELRRHGARQVRALGLKETDVARLVEEYRMD</sequence>
<feature type="domain" description="Ribbon-helix-helix protein CopG" evidence="1">
    <location>
        <begin position="5"/>
        <end position="42"/>
    </location>
</feature>
<organism evidence="2 3">
    <name type="scientific">Candidatus Methylomirabilis lanthanidiphila</name>
    <dbReference type="NCBI Taxonomy" id="2211376"/>
    <lineage>
        <taxon>Bacteria</taxon>
        <taxon>Candidatus Methylomirabilota</taxon>
        <taxon>Candidatus Methylomirabilia</taxon>
        <taxon>Candidatus Methylomirabilales</taxon>
        <taxon>Candidatus Methylomirabilaceae</taxon>
        <taxon>Candidatus Methylomirabilis</taxon>
    </lineage>
</organism>
<evidence type="ECO:0000259" key="1">
    <source>
        <dbReference type="Pfam" id="PF01402"/>
    </source>
</evidence>
<accession>A0A564ZIG8</accession>
<evidence type="ECO:0000313" key="2">
    <source>
        <dbReference type="EMBL" id="VUZ85129.1"/>
    </source>
</evidence>
<evidence type="ECO:0000313" key="3">
    <source>
        <dbReference type="Proteomes" id="UP000334340"/>
    </source>
</evidence>
<reference evidence="2 3" key="1">
    <citation type="submission" date="2019-07" db="EMBL/GenBank/DDBJ databases">
        <authorList>
            <person name="Cremers G."/>
        </authorList>
    </citation>
    <scope>NUCLEOTIDE SEQUENCE [LARGE SCALE GENOMIC DNA]</scope>
</reference>
<dbReference type="GO" id="GO:0006355">
    <property type="term" value="P:regulation of DNA-templated transcription"/>
    <property type="evidence" value="ECO:0007669"/>
    <property type="project" value="InterPro"/>
</dbReference>
<dbReference type="Gene3D" id="1.10.1220.10">
    <property type="entry name" value="Met repressor-like"/>
    <property type="match status" value="1"/>
</dbReference>
<dbReference type="Pfam" id="PF01402">
    <property type="entry name" value="RHH_1"/>
    <property type="match status" value="1"/>
</dbReference>
<dbReference type="InterPro" id="IPR010985">
    <property type="entry name" value="Ribbon_hlx_hlx"/>
</dbReference>
<dbReference type="SUPFAM" id="SSF47598">
    <property type="entry name" value="Ribbon-helix-helix"/>
    <property type="match status" value="1"/>
</dbReference>
<dbReference type="EMBL" id="CABIKM010000022">
    <property type="protein sequence ID" value="VUZ85129.1"/>
    <property type="molecule type" value="Genomic_DNA"/>
</dbReference>